<dbReference type="InterPro" id="IPR033904">
    <property type="entry name" value="Trans_IPPS_HH"/>
</dbReference>
<dbReference type="Gene3D" id="1.10.600.10">
    <property type="entry name" value="Farnesyl Diphosphate Synthase"/>
    <property type="match status" value="1"/>
</dbReference>
<dbReference type="EC" id="2.5.1.21" evidence="1"/>
<dbReference type="SUPFAM" id="SSF48576">
    <property type="entry name" value="Terpenoid synthases"/>
    <property type="match status" value="1"/>
</dbReference>
<dbReference type="KEGG" id="sqz:FQU76_29290"/>
<proteinExistence type="predicted"/>
<dbReference type="SFLD" id="SFLDS00005">
    <property type="entry name" value="Isoprenoid_Synthase_Type_I"/>
    <property type="match status" value="1"/>
</dbReference>
<dbReference type="Proteomes" id="UP000320580">
    <property type="component" value="Chromosome"/>
</dbReference>
<dbReference type="EMBL" id="CP042266">
    <property type="protein sequence ID" value="QDY79961.1"/>
    <property type="molecule type" value="Genomic_DNA"/>
</dbReference>
<evidence type="ECO:0000313" key="1">
    <source>
        <dbReference type="EMBL" id="QDY79961.1"/>
    </source>
</evidence>
<dbReference type="SFLD" id="SFLDG01018">
    <property type="entry name" value="Squalene/Phytoene_Synthase_Lik"/>
    <property type="match status" value="1"/>
</dbReference>
<sequence length="325" mass="34554">MSGHQQPRVPRPADPARATLSKAAAENFPVAPFFLPSAWRDDLMALYGYARLVDDIGDGDLDPGGADLRALGVGPGSAGDRLAALDAFEADLRRAFAAAGRPVPAADAAVAGEGPDGPPRHPLLRGLVPAVRRHALTPEPFFGLIAANRQDQRVRRYASYGELLAYCELSANPVGNLVLQVSGTLTPERLRRSDAVCTGLQIVEHLQDVREDLDRDRIYLPADDLRRFHVTEADLAAPAASASVRSLIAYQADRARKLLLEGVPLVGSVRGRLRLLLAGFVGGGLAAVDAIATAGFDVLSGPPKPARTQLLRSVGAVMHRARREG</sequence>
<dbReference type="InterPro" id="IPR002060">
    <property type="entry name" value="Squ/phyt_synthse"/>
</dbReference>
<dbReference type="Pfam" id="PF00494">
    <property type="entry name" value="SQS_PSY"/>
    <property type="match status" value="1"/>
</dbReference>
<dbReference type="GO" id="GO:0004311">
    <property type="term" value="F:geranylgeranyl diphosphate synthase activity"/>
    <property type="evidence" value="ECO:0007669"/>
    <property type="project" value="InterPro"/>
</dbReference>
<dbReference type="CDD" id="cd00683">
    <property type="entry name" value="Trans_IPPS_HH"/>
    <property type="match status" value="1"/>
</dbReference>
<dbReference type="InterPro" id="IPR017827">
    <property type="entry name" value="HSQ_synthase_HpnC"/>
</dbReference>
<dbReference type="OrthoDB" id="9807580at2"/>
<dbReference type="InterPro" id="IPR044843">
    <property type="entry name" value="Trans_IPPS_bact-type"/>
</dbReference>
<dbReference type="PANTHER" id="PTHR31480">
    <property type="entry name" value="BIFUNCTIONAL LYCOPENE CYCLASE/PHYTOENE SYNTHASE"/>
    <property type="match status" value="1"/>
</dbReference>
<protein>
    <submittedName>
        <fullName evidence="1">Squalene synthase HpnC</fullName>
        <ecNumber evidence="1">2.5.1.21</ecNumber>
    </submittedName>
</protein>
<evidence type="ECO:0000313" key="2">
    <source>
        <dbReference type="Proteomes" id="UP000320580"/>
    </source>
</evidence>
<dbReference type="InterPro" id="IPR008949">
    <property type="entry name" value="Isoprenoid_synthase_dom_sf"/>
</dbReference>
<dbReference type="SFLD" id="SFLDG01212">
    <property type="entry name" value="Phytoene_synthase_like"/>
    <property type="match status" value="1"/>
</dbReference>
<accession>A0A5B8JJH2</accession>
<gene>
    <name evidence="1" type="primary">hpnC</name>
    <name evidence="1" type="ORF">FQU76_29290</name>
</gene>
<dbReference type="RefSeq" id="WP_146483311.1">
    <property type="nucleotide sequence ID" value="NZ_CP042266.1"/>
</dbReference>
<keyword evidence="1" id="KW-0808">Transferase</keyword>
<keyword evidence="2" id="KW-1185">Reference proteome</keyword>
<dbReference type="NCBIfam" id="TIGR03464">
    <property type="entry name" value="HpnC"/>
    <property type="match status" value="1"/>
</dbReference>
<dbReference type="AlphaFoldDB" id="A0A5B8JJH2"/>
<name>A0A5B8JJH2_9ACTN</name>
<dbReference type="GO" id="GO:0016114">
    <property type="term" value="P:terpenoid biosynthetic process"/>
    <property type="evidence" value="ECO:0007669"/>
    <property type="project" value="UniProtKB-ARBA"/>
</dbReference>
<organism evidence="1 2">
    <name type="scientific">Streptomyces qinzhouensis</name>
    <dbReference type="NCBI Taxonomy" id="2599401"/>
    <lineage>
        <taxon>Bacteria</taxon>
        <taxon>Bacillati</taxon>
        <taxon>Actinomycetota</taxon>
        <taxon>Actinomycetes</taxon>
        <taxon>Kitasatosporales</taxon>
        <taxon>Streptomycetaceae</taxon>
        <taxon>Streptomyces</taxon>
    </lineage>
</organism>
<dbReference type="GO" id="GO:0051996">
    <property type="term" value="F:squalene synthase [NAD(P)H] activity"/>
    <property type="evidence" value="ECO:0007669"/>
    <property type="project" value="UniProtKB-EC"/>
</dbReference>
<reference evidence="1 2" key="1">
    <citation type="submission" date="2019-07" db="EMBL/GenBank/DDBJ databases">
        <authorList>
            <person name="Zhu P."/>
        </authorList>
    </citation>
    <scope>NUCLEOTIDE SEQUENCE [LARGE SCALE GENOMIC DNA]</scope>
    <source>
        <strain evidence="1 2">SSL-25</strain>
    </source>
</reference>